<dbReference type="Proteomes" id="UP000029719">
    <property type="component" value="Unassembled WGS sequence"/>
</dbReference>
<evidence type="ECO:0008006" key="3">
    <source>
        <dbReference type="Google" id="ProtNLM"/>
    </source>
</evidence>
<evidence type="ECO:0000313" key="2">
    <source>
        <dbReference type="Proteomes" id="UP000029719"/>
    </source>
</evidence>
<name>A0A9X0JHL6_9PSED</name>
<evidence type="ECO:0000313" key="1">
    <source>
        <dbReference type="EMBL" id="KGF62925.1"/>
    </source>
</evidence>
<dbReference type="Gene3D" id="3.40.390.10">
    <property type="entry name" value="Collagenase (Catalytic Domain)"/>
    <property type="match status" value="1"/>
</dbReference>
<dbReference type="EMBL" id="JRMB01000002">
    <property type="protein sequence ID" value="KGF62925.1"/>
    <property type="molecule type" value="Genomic_DNA"/>
</dbReference>
<protein>
    <recommendedName>
        <fullName evidence="3">Toxin</fullName>
    </recommendedName>
</protein>
<dbReference type="InterPro" id="IPR024079">
    <property type="entry name" value="MetalloPept_cat_dom_sf"/>
</dbReference>
<reference evidence="1 2" key="1">
    <citation type="submission" date="2014-09" db="EMBL/GenBank/DDBJ databases">
        <title>Genome sequence of Pseudomonas lutea strain DSM 17257T.</title>
        <authorList>
            <person name="Kwak Y."/>
            <person name="Shin J.-H."/>
        </authorList>
    </citation>
    <scope>NUCLEOTIDE SEQUENCE [LARGE SCALE GENOMIC DNA]</scope>
    <source>
        <strain evidence="1 2">DSM 17257</strain>
    </source>
</reference>
<dbReference type="OrthoDB" id="7032306at2"/>
<gene>
    <name evidence="1" type="ORF">LT42_13280</name>
</gene>
<sequence>MSTVITSYFHSASLRQRFLHQLDLGLSSGRLQPAERAWLEPLALPPAPVVPAIAPAASLAVDAGPVRVDRLLTEDGTPLSLELSSALLISQRHVADARIFLFTHAAGLEAFDNRRQLLNALITKFAHGSRSVAYEYEKIEGDVFLAQMRAIVEFQANSVRQFTEQFRGTPSLFSTVTSALDFQLQRLLPHLTLDAATQLVRVIQPASQSEAEVMLTTQTLAQLAFEDVCSSGQHAASARQYLDSEGRILSVGDADLLAQALRNTVQVLPGHFAQRLAQFWSGPAEAQPMRDLARRRYTASLLHRLYQRAHDGTVLAQESAALQKCLWAEADAGGTDARCVRLRLHWEDGVETPMAGTFAWVVTAPTGHSLLWFTPEHDFRRFEGIAALSAFCSSPEGRELLRPTVPLADQHRLLQVDGLELSFEAIAGPLFEERIESILSMQARNLRWAWAVITQPEKRSAMIDDALDVRQLIDPCQQHFSVGRWSREMPLNFARTWASSDADDLIQVGSRIDPSETVLAVADSARSTRPTAQQLAPSWLERTEDSDAGAAHLRELDNVLVGYAENALQAYVCVASGIRLRARDVRVRWLESSPVDASDVETGAVVVSESLEAVSMDLVSLLLEHVSGHRRAPVVPGAQIVFETGSPDVSVDLELIDLAIEHAAIDFTERYLERFKHSRTGVARLGNRQLQPVAVALGLREDALRLDLALRQRMAVLSEASIDVVRQVLDAPVRQLRAIAGPAMTEVFTVALACGDQTGIAMSDCLVLWQPKNPTAGVLLWVGARGWRNYDSMQALSAKVLGALRGAHRERWLRLLDVRGELLLRHLLAQDRDAPMRLNLQRVDGHAIEALQQTIFDRQQQSLEQLCARARRCRFEARLFGALARSTELDDQLVVMLDSLALRLDGTLFEELLPQWLRTASVTDLKTYNAIWRRYYLATSDGEDFLFGIPPLGEYARDRLLDQFARDFPEKHWDPDQITITLRRYVPALPGLGQIPSGVPAATVVTRESLTDYAVNRFVDIPDGMLTVESAKHPDAVSLLTPHYLRSMVRHVDVGTAFLALLRRSLDPAAPDWSRRLKLYVDQFPPMLQAVAMQQKLEGTLSERAYAFISRIVEMPDGIARVPVDDSTVIISPLRLVADEGMTPDTVKGMYLICPRDPGAGPVVLHAIVHPGFVFREYPDSAALLADIRNDELLQQMLLDRLEAEVRRRYEHGGFIEPHLPFFAEGFGDVPTRAPGPVTVALAEEKGNALHFMFRDTVNLLIDMGVANTVTTAQADQASSKFLGLLGLEQVLSLLPGKLATMVALWQSHTLFRASAASASGRRWGEALSEFSAALGVMAAAREQAEKDDLIAGELSTGEESTSTTFEWAGLRLTPEQLKRLHALEARNVSLSELKRDELLSLYLDGKTEKVYAAVGGRVYQVQRRSEDGRWLITGEDGSPGPGLKLDGHQRWQLDLDAGLKGGGGLLTKMRAEGAETTAEDALIIEATGMPEIRKIYRERALNIGEAHLQAKRYLENCLDNLNVHTPEMPVDERVLEIVGDFFGVTPPGADLLIETERTIKALFDEVMDASLSPYSSPRFVVGSTRPGNENTVAFIIRSDPKRRVFLTERFFEVPPFALSASAPDFDMPAHHRAATLIHELSHLVLGTHDIAYLETAAPYPDLIVADSANSIQLKADLERLQNEGLSHTSHREDLFVHMKDGEWGDLNPEDSEAYNAVLALTKTRTLEEARHVFLSDAQKRSRVLLANADSVTLLILRLGRHNFVLPTL</sequence>
<proteinExistence type="predicted"/>
<dbReference type="GO" id="GO:0008237">
    <property type="term" value="F:metallopeptidase activity"/>
    <property type="evidence" value="ECO:0007669"/>
    <property type="project" value="InterPro"/>
</dbReference>
<dbReference type="RefSeq" id="WP_037013615.1">
    <property type="nucleotide sequence ID" value="NZ_JRMB01000002.1"/>
</dbReference>
<organism evidence="1 2">
    <name type="scientific">Pseudomonas lutea</name>
    <dbReference type="NCBI Taxonomy" id="243924"/>
    <lineage>
        <taxon>Bacteria</taxon>
        <taxon>Pseudomonadati</taxon>
        <taxon>Pseudomonadota</taxon>
        <taxon>Gammaproteobacteria</taxon>
        <taxon>Pseudomonadales</taxon>
        <taxon>Pseudomonadaceae</taxon>
        <taxon>Pseudomonas</taxon>
    </lineage>
</organism>
<accession>A0A9X0JHL6</accession>
<comment type="caution">
    <text evidence="1">The sequence shown here is derived from an EMBL/GenBank/DDBJ whole genome shotgun (WGS) entry which is preliminary data.</text>
</comment>